<accession>A0A2I0T5R0</accession>
<gene>
    <name evidence="2" type="ORF">llap_20562</name>
</gene>
<evidence type="ECO:0000313" key="2">
    <source>
        <dbReference type="EMBL" id="PKU29134.1"/>
    </source>
</evidence>
<keyword evidence="3" id="KW-1185">Reference proteome</keyword>
<feature type="compositionally biased region" description="Polar residues" evidence="1">
    <location>
        <begin position="1"/>
        <end position="17"/>
    </location>
</feature>
<feature type="region of interest" description="Disordered" evidence="1">
    <location>
        <begin position="1"/>
        <end position="64"/>
    </location>
</feature>
<reference evidence="3" key="1">
    <citation type="submission" date="2017-11" db="EMBL/GenBank/DDBJ databases">
        <authorList>
            <person name="Lima N.C."/>
            <person name="Parody-Merino A.M."/>
            <person name="Battley P.F."/>
            <person name="Fidler A.E."/>
            <person name="Prosdocimi F."/>
        </authorList>
    </citation>
    <scope>NUCLEOTIDE SEQUENCE [LARGE SCALE GENOMIC DNA]</scope>
</reference>
<reference evidence="3" key="2">
    <citation type="submission" date="2017-12" db="EMBL/GenBank/DDBJ databases">
        <title>Genome sequence of the Bar-tailed Godwit (Limosa lapponica baueri).</title>
        <authorList>
            <person name="Lima N.C.B."/>
            <person name="Parody-Merino A.M."/>
            <person name="Battley P.F."/>
            <person name="Fidler A.E."/>
            <person name="Prosdocimi F."/>
        </authorList>
    </citation>
    <scope>NUCLEOTIDE SEQUENCE [LARGE SCALE GENOMIC DNA]</scope>
</reference>
<dbReference type="AlphaFoldDB" id="A0A2I0T5R0"/>
<sequence>MYSPLNSDTYSNDQNPSVLKFRINPRPQKEANEKKKKGKKFKSRKAANEKKKKKKKKKKRSYITATSQGRRAICLLRASFLFLDSLEEAVAI</sequence>
<evidence type="ECO:0000256" key="1">
    <source>
        <dbReference type="SAM" id="MobiDB-lite"/>
    </source>
</evidence>
<dbReference type="EMBL" id="KZ518012">
    <property type="protein sequence ID" value="PKU29134.1"/>
    <property type="molecule type" value="Genomic_DNA"/>
</dbReference>
<protein>
    <submittedName>
        <fullName evidence="2">Uncharacterized protein</fullName>
    </submittedName>
</protein>
<dbReference type="Proteomes" id="UP000233556">
    <property type="component" value="Unassembled WGS sequence"/>
</dbReference>
<organism evidence="2 3">
    <name type="scientific">Limosa lapponica baueri</name>
    <dbReference type="NCBI Taxonomy" id="1758121"/>
    <lineage>
        <taxon>Eukaryota</taxon>
        <taxon>Metazoa</taxon>
        <taxon>Chordata</taxon>
        <taxon>Craniata</taxon>
        <taxon>Vertebrata</taxon>
        <taxon>Euteleostomi</taxon>
        <taxon>Archelosauria</taxon>
        <taxon>Archosauria</taxon>
        <taxon>Dinosauria</taxon>
        <taxon>Saurischia</taxon>
        <taxon>Theropoda</taxon>
        <taxon>Coelurosauria</taxon>
        <taxon>Aves</taxon>
        <taxon>Neognathae</taxon>
        <taxon>Neoaves</taxon>
        <taxon>Charadriiformes</taxon>
        <taxon>Scolopacidae</taxon>
        <taxon>Limosa</taxon>
    </lineage>
</organism>
<feature type="compositionally biased region" description="Basic residues" evidence="1">
    <location>
        <begin position="34"/>
        <end position="61"/>
    </location>
</feature>
<evidence type="ECO:0000313" key="3">
    <source>
        <dbReference type="Proteomes" id="UP000233556"/>
    </source>
</evidence>
<proteinExistence type="predicted"/>
<name>A0A2I0T5R0_LIMLA</name>